<feature type="compositionally biased region" description="Basic residues" evidence="1">
    <location>
        <begin position="109"/>
        <end position="142"/>
    </location>
</feature>
<dbReference type="InterPro" id="IPR052104">
    <property type="entry name" value="Mito_Release_Factor_mL62"/>
</dbReference>
<proteinExistence type="predicted"/>
<dbReference type="PROSITE" id="PS00745">
    <property type="entry name" value="RF_PROK_I"/>
    <property type="match status" value="1"/>
</dbReference>
<keyword evidence="4" id="KW-1185">Reference proteome</keyword>
<dbReference type="Gene3D" id="3.30.160.20">
    <property type="match status" value="1"/>
</dbReference>
<feature type="domain" description="Prokaryotic-type class I peptide chain release factors" evidence="2">
    <location>
        <begin position="23"/>
        <end position="39"/>
    </location>
</feature>
<evidence type="ECO:0000259" key="2">
    <source>
        <dbReference type="PROSITE" id="PS00745"/>
    </source>
</evidence>
<dbReference type="GO" id="GO:0016787">
    <property type="term" value="F:hydrolase activity"/>
    <property type="evidence" value="ECO:0007669"/>
    <property type="project" value="UniProtKB-KW"/>
</dbReference>
<dbReference type="NCBIfam" id="NF006718">
    <property type="entry name" value="PRK09256.1"/>
    <property type="match status" value="1"/>
</dbReference>
<dbReference type="Proteomes" id="UP001500840">
    <property type="component" value="Unassembled WGS sequence"/>
</dbReference>
<dbReference type="Pfam" id="PF00472">
    <property type="entry name" value="RF-1"/>
    <property type="match status" value="1"/>
</dbReference>
<feature type="region of interest" description="Disordered" evidence="1">
    <location>
        <begin position="98"/>
        <end position="142"/>
    </location>
</feature>
<sequence>MNDLFVNTRLSIPAGDLNFTAARSSGPGGQNVNKVNSKVTLRWSLADCRGFDPGWRRRFVNRYQNRITRDGELLVHSERYRDQARNLADARTKLAEMLLECQAPPTPRKATKPTRGSQRRRLDKKRQNSQKKHNRRGPRIDD</sequence>
<keyword evidence="3" id="KW-0378">Hydrolase</keyword>
<dbReference type="RefSeq" id="WP_339937383.1">
    <property type="nucleotide sequence ID" value="NZ_BAABGA010000082.1"/>
</dbReference>
<evidence type="ECO:0000313" key="4">
    <source>
        <dbReference type="Proteomes" id="UP001500840"/>
    </source>
</evidence>
<evidence type="ECO:0000313" key="3">
    <source>
        <dbReference type="EMBL" id="GAA4466559.1"/>
    </source>
</evidence>
<dbReference type="EMBL" id="BAABGA010000082">
    <property type="protein sequence ID" value="GAA4466559.1"/>
    <property type="molecule type" value="Genomic_DNA"/>
</dbReference>
<dbReference type="InterPro" id="IPR000352">
    <property type="entry name" value="Pep_chain_release_fac_I"/>
</dbReference>
<evidence type="ECO:0000256" key="1">
    <source>
        <dbReference type="SAM" id="MobiDB-lite"/>
    </source>
</evidence>
<dbReference type="PANTHER" id="PTHR11075:SF54">
    <property type="entry name" value="LARGE RIBOSOMAL SUBUNIT PROTEIN ML62"/>
    <property type="match status" value="1"/>
</dbReference>
<reference evidence="4" key="1">
    <citation type="journal article" date="2019" name="Int. J. Syst. Evol. Microbiol.">
        <title>The Global Catalogue of Microorganisms (GCM) 10K type strain sequencing project: providing services to taxonomists for standard genome sequencing and annotation.</title>
        <authorList>
            <consortium name="The Broad Institute Genomics Platform"/>
            <consortium name="The Broad Institute Genome Sequencing Center for Infectious Disease"/>
            <person name="Wu L."/>
            <person name="Ma J."/>
        </authorList>
    </citation>
    <scope>NUCLEOTIDE SEQUENCE [LARGE SCALE GENOMIC DNA]</scope>
    <source>
        <strain evidence="4">JCM 17759</strain>
    </source>
</reference>
<comment type="caution">
    <text evidence="3">The sequence shown here is derived from an EMBL/GenBank/DDBJ whole genome shotgun (WGS) entry which is preliminary data.</text>
</comment>
<organism evidence="3 4">
    <name type="scientific">Novipirellula rosea</name>
    <dbReference type="NCBI Taxonomy" id="1031540"/>
    <lineage>
        <taxon>Bacteria</taxon>
        <taxon>Pseudomonadati</taxon>
        <taxon>Planctomycetota</taxon>
        <taxon>Planctomycetia</taxon>
        <taxon>Pirellulales</taxon>
        <taxon>Pirellulaceae</taxon>
        <taxon>Novipirellula</taxon>
    </lineage>
</organism>
<gene>
    <name evidence="3" type="primary">arfB</name>
    <name evidence="3" type="ORF">GCM10023156_55520</name>
</gene>
<dbReference type="SUPFAM" id="SSF110916">
    <property type="entry name" value="Peptidyl-tRNA hydrolase domain-like"/>
    <property type="match status" value="1"/>
</dbReference>
<name>A0ABP8NJ41_9BACT</name>
<dbReference type="PANTHER" id="PTHR11075">
    <property type="entry name" value="PEPTIDE CHAIN RELEASE FACTOR"/>
    <property type="match status" value="1"/>
</dbReference>
<accession>A0ABP8NJ41</accession>
<protein>
    <submittedName>
        <fullName evidence="3">Alternative ribosome rescue aminoacyl-tRNA hydrolase ArfB</fullName>
    </submittedName>
</protein>